<name>A0ABY4QJS7_9MYCO</name>
<dbReference type="RefSeq" id="WP_219069116.1">
    <property type="nucleotide sequence ID" value="NZ_CAJUXY010000050.1"/>
</dbReference>
<evidence type="ECO:0000313" key="1">
    <source>
        <dbReference type="EMBL" id="UQX11270.1"/>
    </source>
</evidence>
<evidence type="ECO:0000313" key="2">
    <source>
        <dbReference type="Proteomes" id="UP001056610"/>
    </source>
</evidence>
<dbReference type="EMBL" id="CP097320">
    <property type="protein sequence ID" value="UQX11270.1"/>
    <property type="molecule type" value="Genomic_DNA"/>
</dbReference>
<proteinExistence type="predicted"/>
<sequence length="65" mass="6685">MGKRLRRIGDPVIAAGPAGVRIRTRLHLTGAEADALAAVDEFLGSVYRTELSGRVGSGRAGSPGP</sequence>
<reference evidence="1" key="1">
    <citation type="submission" date="2022-05" db="EMBL/GenBank/DDBJ databases">
        <title>A methanotrophic Mycobacterium dominates a cave microbial ecosystem.</title>
        <authorList>
            <person name="Van Spanning R.J.M."/>
            <person name="Guan Q."/>
            <person name="Melkonian C."/>
            <person name="Gallant J."/>
            <person name="Polerecky L."/>
            <person name="Flot J.-F."/>
            <person name="Brandt B.W."/>
            <person name="Braster M."/>
            <person name="Iturbe Espinoza P."/>
            <person name="Aerts J."/>
            <person name="Meima-Franke M."/>
            <person name="Piersma S.R."/>
            <person name="Bunduc C."/>
            <person name="Ummels R."/>
            <person name="Pain A."/>
            <person name="Fleming E.J."/>
            <person name="van der Wel N."/>
            <person name="Gherman V.D."/>
            <person name="Sarbu S.M."/>
            <person name="Bodelier P.L.E."/>
            <person name="Bitter W."/>
        </authorList>
    </citation>
    <scope>NUCLEOTIDE SEQUENCE</scope>
    <source>
        <strain evidence="1">Sulfur Cave</strain>
    </source>
</reference>
<accession>A0ABY4QJS7</accession>
<gene>
    <name evidence="1" type="ORF">M5I08_01630</name>
</gene>
<protein>
    <submittedName>
        <fullName evidence="1">Uncharacterized protein</fullName>
    </submittedName>
</protein>
<keyword evidence="2" id="KW-1185">Reference proteome</keyword>
<organism evidence="1 2">
    <name type="scientific">Candidatus Mycobacterium methanotrophicum</name>
    <dbReference type="NCBI Taxonomy" id="2943498"/>
    <lineage>
        <taxon>Bacteria</taxon>
        <taxon>Bacillati</taxon>
        <taxon>Actinomycetota</taxon>
        <taxon>Actinomycetes</taxon>
        <taxon>Mycobacteriales</taxon>
        <taxon>Mycobacteriaceae</taxon>
        <taxon>Mycobacterium</taxon>
    </lineage>
</organism>
<dbReference type="Proteomes" id="UP001056610">
    <property type="component" value="Chromosome"/>
</dbReference>